<gene>
    <name evidence="1" type="ORF">N3K66_000643</name>
</gene>
<evidence type="ECO:0000313" key="1">
    <source>
        <dbReference type="EMBL" id="KAI9904114.1"/>
    </source>
</evidence>
<dbReference type="Proteomes" id="UP001163324">
    <property type="component" value="Chromosome 1"/>
</dbReference>
<sequence>MMTSGPLPDDRDKEPHARHVESSDRDHAAVQDGSSTSPNSSGDSREEHHRTAKRVVHVDGTVGYVDRKAIGGEREGMPKGYFCSPQFVGTMVAQCLASICAYLGWVLPANTLTLINQDLGNSPQITWAATIWTMGSSVGFLLVGRLSDLFGRKSMVMSTGALSLVGCILGGTARGPAQLIAANGCNGLGAAGQLSFGIVVGELVPNRMRGPAVSLVFLSSLPFAVFGPVIARSLILAGEPERGDGSWGGGWRWSYYMGAALNVASLALYLFLYHPPSFSQLHVGRTRLQQGRELDWVGIFLFVAGCVLFLVGVSWGGSTYPWGSAQVLCPLLVGIAVVVVFFVWEAFFCRVQPLMPPRMFKNRGFDAIIAIATVASMVYYSFTVLWPTLLATVYRAPSIKVGWDSSVVGGGVLLGQVMAGLAISYVPRVKVQCVVAACLMMAFVTALVSLSADRWAATISLGLLACTAVGYLENISFPGVTLLWEPQDIGLATGVLGSIRGLGGAVAQALYSSIYSSKLASYLPELVSPAAAAAGVPADSIPALLRDIAAGEDFSSVPGLTPEAARAVGRAVVEANTRAFKMVFYSTVPFSFVVVAAACFVPDVERFLTQNVARRLQNKEFRRDLETEKEEAEAEASSNV</sequence>
<evidence type="ECO:0000313" key="2">
    <source>
        <dbReference type="Proteomes" id="UP001163324"/>
    </source>
</evidence>
<accession>A0ACC0VCT8</accession>
<organism evidence="1 2">
    <name type="scientific">Trichothecium roseum</name>
    <dbReference type="NCBI Taxonomy" id="47278"/>
    <lineage>
        <taxon>Eukaryota</taxon>
        <taxon>Fungi</taxon>
        <taxon>Dikarya</taxon>
        <taxon>Ascomycota</taxon>
        <taxon>Pezizomycotina</taxon>
        <taxon>Sordariomycetes</taxon>
        <taxon>Hypocreomycetidae</taxon>
        <taxon>Hypocreales</taxon>
        <taxon>Hypocreales incertae sedis</taxon>
        <taxon>Trichothecium</taxon>
    </lineage>
</organism>
<comment type="caution">
    <text evidence="1">The sequence shown here is derived from an EMBL/GenBank/DDBJ whole genome shotgun (WGS) entry which is preliminary data.</text>
</comment>
<dbReference type="EMBL" id="CM047940">
    <property type="protein sequence ID" value="KAI9904114.1"/>
    <property type="molecule type" value="Genomic_DNA"/>
</dbReference>
<protein>
    <submittedName>
        <fullName evidence="1">Uncharacterized protein</fullName>
    </submittedName>
</protein>
<name>A0ACC0VCT8_9HYPO</name>
<keyword evidence="2" id="KW-1185">Reference proteome</keyword>
<reference evidence="1" key="1">
    <citation type="submission" date="2022-10" db="EMBL/GenBank/DDBJ databases">
        <title>Complete Genome of Trichothecium roseum strain YXFP-22015, a Plant Pathogen Isolated from Citrus.</title>
        <authorList>
            <person name="Wang Y."/>
            <person name="Zhu L."/>
        </authorList>
    </citation>
    <scope>NUCLEOTIDE SEQUENCE</scope>
    <source>
        <strain evidence="1">YXFP-22015</strain>
    </source>
</reference>
<proteinExistence type="predicted"/>